<feature type="domain" description="4Fe-4S ferredoxin-type" evidence="7">
    <location>
        <begin position="25"/>
        <end position="56"/>
    </location>
</feature>
<gene>
    <name evidence="8" type="ORF">MAGMO_1752</name>
</gene>
<keyword evidence="6" id="KW-0813">Transport</keyword>
<dbReference type="InterPro" id="IPR017900">
    <property type="entry name" value="4Fe4S_Fe_S_CS"/>
</dbReference>
<dbReference type="PANTHER" id="PTHR32479:SF17">
    <property type="entry name" value="GLYCOLATE OXIDASE IRON-SULFUR SUBUNIT"/>
    <property type="match status" value="1"/>
</dbReference>
<evidence type="ECO:0000256" key="2">
    <source>
        <dbReference type="ARBA" id="ARBA00022723"/>
    </source>
</evidence>
<dbReference type="Gene3D" id="1.10.1060.10">
    <property type="entry name" value="Alpha-helical ferredoxin"/>
    <property type="match status" value="1"/>
</dbReference>
<protein>
    <recommendedName>
        <fullName evidence="6">Glycolate oxidase iron-sulfur subunit</fullName>
        <ecNumber evidence="6">1.1.99.14</ecNumber>
    </recommendedName>
</protein>
<proteinExistence type="predicted"/>
<keyword evidence="6" id="KW-0249">Electron transport</keyword>
<organism evidence="8">
    <name type="scientific">Magnetococcus massalia (strain MO-1)</name>
    <dbReference type="NCBI Taxonomy" id="451514"/>
    <lineage>
        <taxon>Bacteria</taxon>
        <taxon>Pseudomonadati</taxon>
        <taxon>Pseudomonadota</taxon>
        <taxon>Magnetococcia</taxon>
        <taxon>Magnetococcales</taxon>
        <taxon>Magnetococcaceae</taxon>
        <taxon>Magnetococcus</taxon>
    </lineage>
</organism>
<dbReference type="EC" id="1.1.99.14" evidence="6"/>
<comment type="catalytic activity">
    <reaction evidence="6">
        <text>glycolate + A = glyoxylate + AH2</text>
        <dbReference type="Rhea" id="RHEA:21264"/>
        <dbReference type="ChEBI" id="CHEBI:13193"/>
        <dbReference type="ChEBI" id="CHEBI:17499"/>
        <dbReference type="ChEBI" id="CHEBI:29805"/>
        <dbReference type="ChEBI" id="CHEBI:36655"/>
        <dbReference type="EC" id="1.1.99.14"/>
    </reaction>
</comment>
<evidence type="ECO:0000256" key="4">
    <source>
        <dbReference type="ARBA" id="ARBA00023004"/>
    </source>
</evidence>
<evidence type="ECO:0000256" key="3">
    <source>
        <dbReference type="ARBA" id="ARBA00022737"/>
    </source>
</evidence>
<name>A0A1S7LG54_MAGMO</name>
<dbReference type="GO" id="GO:0046872">
    <property type="term" value="F:metal ion binding"/>
    <property type="evidence" value="ECO:0007669"/>
    <property type="project" value="UniProtKB-UniRule"/>
</dbReference>
<evidence type="ECO:0000259" key="7">
    <source>
        <dbReference type="PROSITE" id="PS51379"/>
    </source>
</evidence>
<reference evidence="8" key="1">
    <citation type="submission" date="2015-04" db="EMBL/GenBank/DDBJ databases">
        <authorList>
            <person name="Syromyatnikov M.Y."/>
            <person name="Popov V.N."/>
        </authorList>
    </citation>
    <scope>NUCLEOTIDE SEQUENCE</scope>
    <source>
        <strain evidence="8">MO-1</strain>
    </source>
</reference>
<dbReference type="EMBL" id="LO017727">
    <property type="protein sequence ID" value="CRH05932.1"/>
    <property type="molecule type" value="Genomic_DNA"/>
</dbReference>
<sequence length="454" mass="50508">MYHDKDDFSYMFEKTAQEVYDQNASGPYIPEAADCRVCGACLPVCPTYQARTEESYSPRGRVRMIERIVQKKETLTTDEWEALNACTLCRACDERCPSKMDFKALFYQAIENIEPLPKPDLAISWVLKFIDKGWAQHSLLKHFIQTYQFGGLQWLFRKVPPTPVIDTFKQFDALLPTPYTPEKIVIPAEGENSEQRPEVALFTGCLAHALDTDTHNASIKLLTHLGYDVRLLKNLSCCGAMFVHNGQMERAKALAQSNMDQIQDMDTGTILFNASGCGAFMKEYDSILGETDETKNGDTSTPPPQIVDVLSFVLESVLNGTLSFSPLNKRVAVHEPCSHRNTLKDQDNIYHILNKIPNLEVIPLNDNMICCGAGGTKMATQGELAAHTRDEKVQALLNSGAELLLSTNLTCALHLARGIREAGGSIPVLHPVTLLAQQIRIPHDTVNLSSVQHI</sequence>
<comment type="catalytic activity">
    <reaction evidence="6">
        <text>(R)-lactate + A = pyruvate + AH2</text>
        <dbReference type="Rhea" id="RHEA:15089"/>
        <dbReference type="ChEBI" id="CHEBI:13193"/>
        <dbReference type="ChEBI" id="CHEBI:15361"/>
        <dbReference type="ChEBI" id="CHEBI:16004"/>
        <dbReference type="ChEBI" id="CHEBI:17499"/>
    </reaction>
</comment>
<evidence type="ECO:0000256" key="6">
    <source>
        <dbReference type="PIRNR" id="PIRNR000139"/>
    </source>
</evidence>
<keyword evidence="2 6" id="KW-0479">Metal-binding</keyword>
<dbReference type="InterPro" id="IPR009051">
    <property type="entry name" value="Helical_ferredxn"/>
</dbReference>
<dbReference type="InterPro" id="IPR017896">
    <property type="entry name" value="4Fe4S_Fe-S-bd"/>
</dbReference>
<dbReference type="InterPro" id="IPR004017">
    <property type="entry name" value="Cys_rich_dom"/>
</dbReference>
<dbReference type="PROSITE" id="PS00198">
    <property type="entry name" value="4FE4S_FER_1"/>
    <property type="match status" value="2"/>
</dbReference>
<dbReference type="PROSITE" id="PS51379">
    <property type="entry name" value="4FE4S_FER_2"/>
    <property type="match status" value="1"/>
</dbReference>
<comment type="function">
    <text evidence="6">Component of a complex that catalyzes the oxidation of glycolate to glyoxylate.</text>
</comment>
<dbReference type="PIRSF" id="PIRSF000139">
    <property type="entry name" value="Glc_ox_4Fe-4S"/>
    <property type="match status" value="1"/>
</dbReference>
<keyword evidence="4 6" id="KW-0408">Iron</keyword>
<dbReference type="SUPFAM" id="SSF46548">
    <property type="entry name" value="alpha-helical ferredoxin"/>
    <property type="match status" value="1"/>
</dbReference>
<keyword evidence="5 6" id="KW-0411">Iron-sulfur</keyword>
<dbReference type="GO" id="GO:0019154">
    <property type="term" value="F:glycolate dehydrogenase activity"/>
    <property type="evidence" value="ECO:0007669"/>
    <property type="project" value="UniProtKB-EC"/>
</dbReference>
<evidence type="ECO:0000256" key="1">
    <source>
        <dbReference type="ARBA" id="ARBA00022485"/>
    </source>
</evidence>
<evidence type="ECO:0000256" key="5">
    <source>
        <dbReference type="ARBA" id="ARBA00023014"/>
    </source>
</evidence>
<keyword evidence="3" id="KW-0677">Repeat</keyword>
<keyword evidence="1 6" id="KW-0004">4Fe-4S</keyword>
<dbReference type="PANTHER" id="PTHR32479">
    <property type="entry name" value="GLYCOLATE OXIDASE IRON-SULFUR SUBUNIT"/>
    <property type="match status" value="1"/>
</dbReference>
<dbReference type="GO" id="GO:0051539">
    <property type="term" value="F:4 iron, 4 sulfur cluster binding"/>
    <property type="evidence" value="ECO:0007669"/>
    <property type="project" value="UniProtKB-UniRule"/>
</dbReference>
<dbReference type="Pfam" id="PF02754">
    <property type="entry name" value="CCG"/>
    <property type="match status" value="2"/>
</dbReference>
<accession>A0A1S7LG54</accession>
<dbReference type="AlphaFoldDB" id="A0A1S7LG54"/>
<dbReference type="InterPro" id="IPR012257">
    <property type="entry name" value="Glc_ox_4Fe-4S"/>
</dbReference>
<evidence type="ECO:0000313" key="8">
    <source>
        <dbReference type="EMBL" id="CRH05932.1"/>
    </source>
</evidence>
<comment type="cofactor">
    <cofactor evidence="6">
        <name>[4Fe-4S] cluster</name>
        <dbReference type="ChEBI" id="CHEBI:49883"/>
    </cofactor>
    <text evidence="6">Binds 2 [4Fe-4S] clusters.</text>
</comment>
<dbReference type="Pfam" id="PF13183">
    <property type="entry name" value="Fer4_8"/>
    <property type="match status" value="1"/>
</dbReference>